<evidence type="ECO:0000256" key="2">
    <source>
        <dbReference type="SAM" id="MobiDB-lite"/>
    </source>
</evidence>
<name>A0AAV4EUK1_9GAST</name>
<dbReference type="AlphaFoldDB" id="A0AAV4EUK1"/>
<feature type="region of interest" description="Disordered" evidence="2">
    <location>
        <begin position="163"/>
        <end position="186"/>
    </location>
</feature>
<evidence type="ECO:0000256" key="1">
    <source>
        <dbReference type="SAM" id="Coils"/>
    </source>
</evidence>
<organism evidence="3 4">
    <name type="scientific">Elysia marginata</name>
    <dbReference type="NCBI Taxonomy" id="1093978"/>
    <lineage>
        <taxon>Eukaryota</taxon>
        <taxon>Metazoa</taxon>
        <taxon>Spiralia</taxon>
        <taxon>Lophotrochozoa</taxon>
        <taxon>Mollusca</taxon>
        <taxon>Gastropoda</taxon>
        <taxon>Heterobranchia</taxon>
        <taxon>Euthyneura</taxon>
        <taxon>Panpulmonata</taxon>
        <taxon>Sacoglossa</taxon>
        <taxon>Placobranchoidea</taxon>
        <taxon>Plakobranchidae</taxon>
        <taxon>Elysia</taxon>
    </lineage>
</organism>
<dbReference type="SUPFAM" id="SSF50998">
    <property type="entry name" value="Quinoprotein alcohol dehydrogenase-like"/>
    <property type="match status" value="1"/>
</dbReference>
<keyword evidence="4" id="KW-1185">Reference proteome</keyword>
<gene>
    <name evidence="3" type="ORF">ElyMa_005511700</name>
</gene>
<evidence type="ECO:0000313" key="3">
    <source>
        <dbReference type="EMBL" id="GFR64619.1"/>
    </source>
</evidence>
<dbReference type="InterPro" id="IPR011047">
    <property type="entry name" value="Quinoprotein_ADH-like_sf"/>
</dbReference>
<reference evidence="3 4" key="1">
    <citation type="journal article" date="2021" name="Elife">
        <title>Chloroplast acquisition without the gene transfer in kleptoplastic sea slugs, Plakobranchus ocellatus.</title>
        <authorList>
            <person name="Maeda T."/>
            <person name="Takahashi S."/>
            <person name="Yoshida T."/>
            <person name="Shimamura S."/>
            <person name="Takaki Y."/>
            <person name="Nagai Y."/>
            <person name="Toyoda A."/>
            <person name="Suzuki Y."/>
            <person name="Arimoto A."/>
            <person name="Ishii H."/>
            <person name="Satoh N."/>
            <person name="Nishiyama T."/>
            <person name="Hasebe M."/>
            <person name="Maruyama T."/>
            <person name="Minagawa J."/>
            <person name="Obokata J."/>
            <person name="Shigenobu S."/>
        </authorList>
    </citation>
    <scope>NUCLEOTIDE SEQUENCE [LARGE SCALE GENOMIC DNA]</scope>
</reference>
<accession>A0AAV4EUK1</accession>
<keyword evidence="1" id="KW-0175">Coiled coil</keyword>
<dbReference type="Proteomes" id="UP000762676">
    <property type="component" value="Unassembled WGS sequence"/>
</dbReference>
<sequence>MHFNIAVRLPQEVLNAQEKLIDDLETEFHDKLRRFSNDVKTAMRAASRQVALETFELALVFLTQIFPDVTSAGASSSSEQDDEASKSWEEKFEGLSKRFTDLETEMQNGVSEILNDVKDLSNRLDVLDQLGVENVATKLNDLETKLQDESAKRVDMEEKLKANLSKAAETPARSGSNQASASDVPATASLGPIQSLRQRSTFSMTAENIQSIKLLPGGLIVLADWEGDVVKLFNSSGDFIHSCSAEPGPNHLAVLDITATSGWDVAVTLYRAPRIDVIHVTPQDLTLKTSIPTTKPYDAIAAVDSTTLAVGYARYGIDLINMSGQVLRQLSKTSIPTTKPYDAIAPVGSTTLAVGCARYGIELINLSGQVLRQLSSTLNPWYMAASPDKHLLVSNSNGLLLKLKLADCTLVFKENLDNLTNPRDIACHHQDSSCIVADSYTRTLHLVSAGGAWVKELWAHPDGTDEKGSWVAVSVLGDQCVCCTKDGQVIVFDILY</sequence>
<proteinExistence type="predicted"/>
<comment type="caution">
    <text evidence="3">The sequence shown here is derived from an EMBL/GenBank/DDBJ whole genome shotgun (WGS) entry which is preliminary data.</text>
</comment>
<evidence type="ECO:0008006" key="5">
    <source>
        <dbReference type="Google" id="ProtNLM"/>
    </source>
</evidence>
<evidence type="ECO:0000313" key="4">
    <source>
        <dbReference type="Proteomes" id="UP000762676"/>
    </source>
</evidence>
<feature type="coiled-coil region" evidence="1">
    <location>
        <begin position="132"/>
        <end position="159"/>
    </location>
</feature>
<dbReference type="EMBL" id="BMAT01010992">
    <property type="protein sequence ID" value="GFR64619.1"/>
    <property type="molecule type" value="Genomic_DNA"/>
</dbReference>
<protein>
    <recommendedName>
        <fullName evidence="5">B-box C-terminal domain-containing protein</fullName>
    </recommendedName>
</protein>
<dbReference type="Gene3D" id="2.130.10.10">
    <property type="entry name" value="YVTN repeat-like/Quinoprotein amine dehydrogenase"/>
    <property type="match status" value="1"/>
</dbReference>
<dbReference type="InterPro" id="IPR015943">
    <property type="entry name" value="WD40/YVTN_repeat-like_dom_sf"/>
</dbReference>